<proteinExistence type="predicted"/>
<dbReference type="RefSeq" id="XP_034248692.1">
    <property type="nucleotide sequence ID" value="XM_034392801.1"/>
</dbReference>
<feature type="region of interest" description="Disordered" evidence="1">
    <location>
        <begin position="737"/>
        <end position="761"/>
    </location>
</feature>
<dbReference type="InterPro" id="IPR012337">
    <property type="entry name" value="RNaseH-like_sf"/>
</dbReference>
<dbReference type="SUPFAM" id="SSF53098">
    <property type="entry name" value="Ribonuclease H-like"/>
    <property type="match status" value="1"/>
</dbReference>
<evidence type="ECO:0000313" key="2">
    <source>
        <dbReference type="Proteomes" id="UP000515158"/>
    </source>
</evidence>
<organism evidence="3">
    <name type="scientific">Thrips palmi</name>
    <name type="common">Melon thrips</name>
    <dbReference type="NCBI Taxonomy" id="161013"/>
    <lineage>
        <taxon>Eukaryota</taxon>
        <taxon>Metazoa</taxon>
        <taxon>Ecdysozoa</taxon>
        <taxon>Arthropoda</taxon>
        <taxon>Hexapoda</taxon>
        <taxon>Insecta</taxon>
        <taxon>Pterygota</taxon>
        <taxon>Neoptera</taxon>
        <taxon>Paraneoptera</taxon>
        <taxon>Thysanoptera</taxon>
        <taxon>Terebrantia</taxon>
        <taxon>Thripoidea</taxon>
        <taxon>Thripidae</taxon>
        <taxon>Thrips</taxon>
    </lineage>
</organism>
<gene>
    <name evidence="3" type="primary">LOC117649763</name>
</gene>
<dbReference type="PANTHER" id="PTHR37162">
    <property type="entry name" value="HAT FAMILY DIMERISATION DOMAINCONTAINING PROTEIN-RELATED"/>
    <property type="match status" value="1"/>
</dbReference>
<accession>A0A6P8ZTT6</accession>
<reference evidence="3" key="1">
    <citation type="submission" date="2025-08" db="UniProtKB">
        <authorList>
            <consortium name="RefSeq"/>
        </authorList>
    </citation>
    <scope>IDENTIFICATION</scope>
    <source>
        <tissue evidence="3">Total insect</tissue>
    </source>
</reference>
<dbReference type="PANTHER" id="PTHR37162:SF11">
    <property type="match status" value="1"/>
</dbReference>
<dbReference type="InParanoid" id="A0A6P8ZTT6"/>
<dbReference type="Proteomes" id="UP000515158">
    <property type="component" value="Unplaced"/>
</dbReference>
<evidence type="ECO:0000256" key="1">
    <source>
        <dbReference type="SAM" id="MobiDB-lite"/>
    </source>
</evidence>
<feature type="region of interest" description="Disordered" evidence="1">
    <location>
        <begin position="823"/>
        <end position="873"/>
    </location>
</feature>
<dbReference type="KEGG" id="tpal:117649763"/>
<evidence type="ECO:0000313" key="3">
    <source>
        <dbReference type="RefSeq" id="XP_034248692.1"/>
    </source>
</evidence>
<keyword evidence="2" id="KW-1185">Reference proteome</keyword>
<dbReference type="AlphaFoldDB" id="A0A6P8ZTT6"/>
<sequence length="873" mass="98387">MPKHSTREGWMGRTDVNGHLISEWCSWKEKDIFFCKICPSPISTSAKGFQALSQHASSEKHKGNAKTKLSPLQLTLAGAPPKVQQQAAIPIPNHHRDDAVVTPAAAPPGEAAGLGVVPPPGTVQREDSGPLLQLVSRKDAALTAELQWAMKCVQAAYSNNSCDNIVELFKSMFGCDKVPKDMSLGRTKVSYLITDALGPYFHKKMLDDAQKAPSFTMCFDETVNNKKVKELQCGLRFWSEEVKHIVFHHLESLFIGSATGVIVSDHLLQVLERACLCLQKFLMLSMDGPNVNKTVFRLVSEKVKEVRGKGLMDAGSCNVHILHNSFLSGLEVFGEEVSHLVIAIYEYFDGFPSRVEEYKKSQLETKVPDHVFIKHVTSRWLTLSGAAERLLEQWPAVVHFFLTVIPKSNSDSHKKIRETQRYKFIAGCLKDPTMQASVAFVIQSAKLFEGYSKLFQKSEPMIHILYDELLSLFVLLLGRFCKPSLVSTSRSCLKEEFIKNKDNLVALSDVECGDRAKSLLTQCKDVDVLKFRLNSQKHYQAAATHLLQKSVLSKWPDGKHLKCLQPSQIKEQSSPRSIVLVHRMLRLDLGVDEDVLKDEWRLLQLENLPVFEPTTRIDHYWAKIFDIVGSDGKPKFPNTVKLVKATLPIAHGSADIERGFNESSQQLRPEQTRMEERLFNAKLWVKDGLKPYGGRPDLVPITKELLAAGYRAHRSYTDHLQAKRDEEEAARKVAEEAEAERLRREKEEKQQREDRSTIESLQEKLQKSLSAEKDQRKAADELVEEATSKLDTALKKKDFAAAKVAHGMLEGAKIMREKAIGLQRQNEPLQKKVTKRTSSLIEKMFQAKRKKDPPAAGGREREVADPDDPDLYL</sequence>
<protein>
    <submittedName>
        <fullName evidence="3">Uncharacterized protein LOC117649763</fullName>
    </submittedName>
</protein>
<dbReference type="OrthoDB" id="6625270at2759"/>
<name>A0A6P8ZTT6_THRPL</name>
<dbReference type="GeneID" id="117649763"/>